<name>A0ABW1G6K1_9ACTN</name>
<dbReference type="InterPro" id="IPR043504">
    <property type="entry name" value="Peptidase_S1_PA_chymotrypsin"/>
</dbReference>
<dbReference type="PROSITE" id="PS50240">
    <property type="entry name" value="TRYPSIN_DOM"/>
    <property type="match status" value="1"/>
</dbReference>
<sequence length="289" mass="29714">MRLRSLRLASRALGVVAFVGCFALVLDHVEPGVGGSRATAQSRTTARPTAHPTATLPAVLTRTSERSAEFGGVPTVGAVFSAGDTGFSRHYCTGSVVDSPGGNLIVTAAHCLLDPASGVSDAASVVFVPGYHDGVHPYGDWQSTSVTVDPHWSSDSDQDYDVAFVTVRNTAHPDLRLQDVVGAQVPAFGDAARPGTVSVIGYPSSGDKPIGCRNSLKPYSATQSEFDCAGFADGSSGGPLLTGLDPDTGRGTLVGVIGGYQEGGDSDDVSYAAYFGDAVQALYREAAGK</sequence>
<dbReference type="Gene3D" id="2.40.10.10">
    <property type="entry name" value="Trypsin-like serine proteases"/>
    <property type="match status" value="2"/>
</dbReference>
<dbReference type="PANTHER" id="PTHR15462:SF8">
    <property type="entry name" value="SERINE PROTEASE"/>
    <property type="match status" value="1"/>
</dbReference>
<dbReference type="PROSITE" id="PS00134">
    <property type="entry name" value="TRYPSIN_HIS"/>
    <property type="match status" value="1"/>
</dbReference>
<dbReference type="EMBL" id="JBHSQJ010000108">
    <property type="protein sequence ID" value="MFC5910321.1"/>
    <property type="molecule type" value="Genomic_DNA"/>
</dbReference>
<keyword evidence="5" id="KW-1185">Reference proteome</keyword>
<dbReference type="SUPFAM" id="SSF50494">
    <property type="entry name" value="Trypsin-like serine proteases"/>
    <property type="match status" value="1"/>
</dbReference>
<evidence type="ECO:0000256" key="1">
    <source>
        <dbReference type="ARBA" id="ARBA00022729"/>
    </source>
</evidence>
<feature type="compositionally biased region" description="Low complexity" evidence="2">
    <location>
        <begin position="43"/>
        <end position="55"/>
    </location>
</feature>
<evidence type="ECO:0000259" key="3">
    <source>
        <dbReference type="PROSITE" id="PS50240"/>
    </source>
</evidence>
<evidence type="ECO:0000313" key="5">
    <source>
        <dbReference type="Proteomes" id="UP001596174"/>
    </source>
</evidence>
<accession>A0ABW1G6K1</accession>
<keyword evidence="4" id="KW-0378">Hydrolase</keyword>
<gene>
    <name evidence="4" type="ORF">ACFP3V_24250</name>
</gene>
<evidence type="ECO:0000313" key="4">
    <source>
        <dbReference type="EMBL" id="MFC5910321.1"/>
    </source>
</evidence>
<feature type="domain" description="Peptidase S1" evidence="3">
    <location>
        <begin position="32"/>
        <end position="284"/>
    </location>
</feature>
<dbReference type="InterPro" id="IPR001254">
    <property type="entry name" value="Trypsin_dom"/>
</dbReference>
<dbReference type="RefSeq" id="WP_380587279.1">
    <property type="nucleotide sequence ID" value="NZ_JBHSQJ010000108.1"/>
</dbReference>
<protein>
    <submittedName>
        <fullName evidence="4">Trypsin-like serine peptidase</fullName>
        <ecNumber evidence="4">3.4.21.-</ecNumber>
    </submittedName>
</protein>
<dbReference type="InterPro" id="IPR009003">
    <property type="entry name" value="Peptidase_S1_PA"/>
</dbReference>
<keyword evidence="1" id="KW-0732">Signal</keyword>
<dbReference type="GO" id="GO:0016787">
    <property type="term" value="F:hydrolase activity"/>
    <property type="evidence" value="ECO:0007669"/>
    <property type="project" value="UniProtKB-KW"/>
</dbReference>
<dbReference type="InterPro" id="IPR050966">
    <property type="entry name" value="Glutamyl_endopeptidase"/>
</dbReference>
<organism evidence="4 5">
    <name type="scientific">Streptacidiphilus monticola</name>
    <dbReference type="NCBI Taxonomy" id="2161674"/>
    <lineage>
        <taxon>Bacteria</taxon>
        <taxon>Bacillati</taxon>
        <taxon>Actinomycetota</taxon>
        <taxon>Actinomycetes</taxon>
        <taxon>Kitasatosporales</taxon>
        <taxon>Streptomycetaceae</taxon>
        <taxon>Streptacidiphilus</taxon>
    </lineage>
</organism>
<comment type="caution">
    <text evidence="4">The sequence shown here is derived from an EMBL/GenBank/DDBJ whole genome shotgun (WGS) entry which is preliminary data.</text>
</comment>
<dbReference type="Proteomes" id="UP001596174">
    <property type="component" value="Unassembled WGS sequence"/>
</dbReference>
<reference evidence="5" key="1">
    <citation type="journal article" date="2019" name="Int. J. Syst. Evol. Microbiol.">
        <title>The Global Catalogue of Microorganisms (GCM) 10K type strain sequencing project: providing services to taxonomists for standard genome sequencing and annotation.</title>
        <authorList>
            <consortium name="The Broad Institute Genomics Platform"/>
            <consortium name="The Broad Institute Genome Sequencing Center for Infectious Disease"/>
            <person name="Wu L."/>
            <person name="Ma J."/>
        </authorList>
    </citation>
    <scope>NUCLEOTIDE SEQUENCE [LARGE SCALE GENOMIC DNA]</scope>
    <source>
        <strain evidence="5">JCM 4816</strain>
    </source>
</reference>
<dbReference type="EC" id="3.4.21.-" evidence="4"/>
<evidence type="ECO:0000256" key="2">
    <source>
        <dbReference type="SAM" id="MobiDB-lite"/>
    </source>
</evidence>
<dbReference type="InterPro" id="IPR018114">
    <property type="entry name" value="TRYPSIN_HIS"/>
</dbReference>
<dbReference type="Pfam" id="PF00089">
    <property type="entry name" value="Trypsin"/>
    <property type="match status" value="1"/>
</dbReference>
<feature type="region of interest" description="Disordered" evidence="2">
    <location>
        <begin position="34"/>
        <end position="55"/>
    </location>
</feature>
<proteinExistence type="predicted"/>
<dbReference type="PANTHER" id="PTHR15462">
    <property type="entry name" value="SERINE PROTEASE"/>
    <property type="match status" value="1"/>
</dbReference>